<feature type="compositionally biased region" description="Polar residues" evidence="1">
    <location>
        <begin position="174"/>
        <end position="210"/>
    </location>
</feature>
<feature type="compositionally biased region" description="Basic residues" evidence="1">
    <location>
        <begin position="306"/>
        <end position="331"/>
    </location>
</feature>
<feature type="domain" description="Ams2/SPT21 N-terminal" evidence="2">
    <location>
        <begin position="36"/>
        <end position="169"/>
    </location>
</feature>
<dbReference type="Proteomes" id="UP001600888">
    <property type="component" value="Unassembled WGS sequence"/>
</dbReference>
<feature type="compositionally biased region" description="Low complexity" evidence="1">
    <location>
        <begin position="211"/>
        <end position="230"/>
    </location>
</feature>
<feature type="region of interest" description="Disordered" evidence="1">
    <location>
        <begin position="1"/>
        <end position="37"/>
    </location>
</feature>
<feature type="compositionally biased region" description="Pro residues" evidence="1">
    <location>
        <begin position="505"/>
        <end position="517"/>
    </location>
</feature>
<feature type="region of interest" description="Disordered" evidence="1">
    <location>
        <begin position="1092"/>
        <end position="1165"/>
    </location>
</feature>
<feature type="compositionally biased region" description="Low complexity" evidence="1">
    <location>
        <begin position="294"/>
        <end position="304"/>
    </location>
</feature>
<evidence type="ECO:0000313" key="4">
    <source>
        <dbReference type="Proteomes" id="UP001600888"/>
    </source>
</evidence>
<dbReference type="PANTHER" id="PTHR39147:SF1">
    <property type="entry name" value="PROTEIN SPT21"/>
    <property type="match status" value="1"/>
</dbReference>
<dbReference type="InterPro" id="IPR057725">
    <property type="entry name" value="Ams2-SPT21_N"/>
</dbReference>
<evidence type="ECO:0000259" key="2">
    <source>
        <dbReference type="Pfam" id="PF25823"/>
    </source>
</evidence>
<comment type="caution">
    <text evidence="3">The sequence shown here is derived from an EMBL/GenBank/DDBJ whole genome shotgun (WGS) entry which is preliminary data.</text>
</comment>
<feature type="compositionally biased region" description="Basic and acidic residues" evidence="1">
    <location>
        <begin position="994"/>
        <end position="1004"/>
    </location>
</feature>
<dbReference type="SUPFAM" id="SSF57716">
    <property type="entry name" value="Glucocorticoid receptor-like (DNA-binding domain)"/>
    <property type="match status" value="1"/>
</dbReference>
<protein>
    <recommendedName>
        <fullName evidence="2">Ams2/SPT21 N-terminal domain-containing protein</fullName>
    </recommendedName>
</protein>
<dbReference type="InterPro" id="IPR042403">
    <property type="entry name" value="Spt21/Ams2"/>
</dbReference>
<accession>A0ABR4F756</accession>
<sequence>MSFPNAMGSQGGGPWGQYHSHGLPPPAQPPQEAEGAQMRPMGLKVSYTFERDQQNCLARWPHVLQIQTAPIDERTTIGVVDLRICLQAVAQCSPEIVNQPDKDYAVYALDYSEDDVPLVGQGMLSWGLDQAVANPEQKLVTGRVTKNMLAIFGNGVKETLEVKLKLNSVPRMQRPQTSHNSEIQRGYGSNTPTPTPTDTASEWSSFIQSNPGFGRPASGPSAPSPNLAPARFGTPVQVPSPVPEVRPDHFASLPAAPTPPPPNVVGSQPTAPMSSFGPAPSSQGPAPENASTTSKGNGNGAPAPAKKPKRSSSKAPGKKKTGNPRGRPPKHPRQDGGDTSAIEDATDGDEPSKKKRAKTTKADWPKGAPLDSAPGSLRVAASTSGSLRTMRPAASGGSAVGGSHLQEVPRAPTPVPGQAPPRPLSKPLSQAQSRRPSVLGYDGSTRYQVFDGGIPGPPAQDARSPSESVAHSPHQVYTPEESPADIGSSPPVPRSAHSMRSSPPLSSPVLPPMPMPQPDSGFMSGGFDSIADYDDMPLATSLPPRSEDPGVTEALRPVPQNRPKAASKPGTMIIEQVCPGPPELLPKKSIYKPKATSQALSKKSRGTGTKAVAYPLKRANTEPNLQRQETPVEPTGPPPVPQLPLEIEAAEKDGSQSEPALELGREPSPEPSREHPRESSGEQVSEPKASEPAPLQSIEDTEDGILRLLDQPLADGLPMADAVGDAHELPAMLEPPQIPSRRPSTTEAMLPVPKPSVAASDPGLPEPSSLAYFPFDEEEEQAPLSKNFSRKQSIKAKLEKAIEAGQMPTFCSNCGAISTPTWRKVFSQHCEGSPEFPVFSDKPGCITAIIITKRDENEKPLEYQVIKKALGPTEDKAKWKEDMLCNSCGIWLSKFKTHRPEDRWETDPAQLGKPRKKNNSKSRPKKAKAQNKGAANLTSEAYFTTDPIGPGDEGSSPENADEVMLLRGPTTEPPSRERGSKSQSAGSADSFGYSDRRGSSKSHDNSMAQGPAAPEDEDLGRTRRLLFPSPKKDGQPKVLGEVAINVVKTSPSFERSRKAAIEQENIYLGIEGDLKLHSTPKSVGRAAQIDDDMADLFGTPPRPSTPPPKDRSNGHFKTPTRPTPSHRPITRSVSKSIRSARSAVKSPGHALHALQQTPTKTPRVSSAVRHNAQRYDFNIHSTQHIHAHFSLDSDLAMFSEAHGLSTATGECDSPFSSTLNQLLSEAHDFTTGSSAHGLGDLDLASLPNLDSDAVLSGHLESLDFGHFLTTDAVMPSSPPLISKNGGGVHASFGAASHTGLDGEGVSWESFGEIMMANAGDDE</sequence>
<feature type="compositionally biased region" description="Polar residues" evidence="1">
    <location>
        <begin position="1154"/>
        <end position="1164"/>
    </location>
</feature>
<proteinExistence type="predicted"/>
<dbReference type="Gene3D" id="3.30.50.10">
    <property type="entry name" value="Erythroid Transcription Factor GATA-1, subunit A"/>
    <property type="match status" value="1"/>
</dbReference>
<feature type="compositionally biased region" description="Basic residues" evidence="1">
    <location>
        <begin position="913"/>
        <end position="929"/>
    </location>
</feature>
<feature type="compositionally biased region" description="Basic and acidic residues" evidence="1">
    <location>
        <begin position="663"/>
        <end position="680"/>
    </location>
</feature>
<feature type="region of interest" description="Disordered" evidence="1">
    <location>
        <begin position="899"/>
        <end position="1036"/>
    </location>
</feature>
<feature type="region of interest" description="Disordered" evidence="1">
    <location>
        <begin position="169"/>
        <end position="710"/>
    </location>
</feature>
<dbReference type="InterPro" id="IPR013088">
    <property type="entry name" value="Znf_NHR/GATA"/>
</dbReference>
<evidence type="ECO:0000313" key="3">
    <source>
        <dbReference type="EMBL" id="KAL2290484.1"/>
    </source>
</evidence>
<dbReference type="EMBL" id="JBAWTH010000009">
    <property type="protein sequence ID" value="KAL2290484.1"/>
    <property type="molecule type" value="Genomic_DNA"/>
</dbReference>
<dbReference type="Pfam" id="PF25823">
    <property type="entry name" value="Ams2-SPT21_N"/>
    <property type="match status" value="1"/>
</dbReference>
<feature type="compositionally biased region" description="Pro residues" evidence="1">
    <location>
        <begin position="411"/>
        <end position="424"/>
    </location>
</feature>
<dbReference type="PANTHER" id="PTHR39147">
    <property type="entry name" value="PROTEIN SPT21"/>
    <property type="match status" value="1"/>
</dbReference>
<reference evidence="3 4" key="1">
    <citation type="submission" date="2024-03" db="EMBL/GenBank/DDBJ databases">
        <title>A high-quality draft genome sequence of Diaporthe vaccinii, a causative agent of upright dieback and viscid rot disease in cranberry plants.</title>
        <authorList>
            <person name="Sarrasin M."/>
            <person name="Lang B.F."/>
            <person name="Burger G."/>
        </authorList>
    </citation>
    <scope>NUCLEOTIDE SEQUENCE [LARGE SCALE GENOMIC DNA]</scope>
    <source>
        <strain evidence="3 4">IS7</strain>
    </source>
</reference>
<gene>
    <name evidence="3" type="ORF">FJTKL_15571</name>
</gene>
<name>A0ABR4F756_9PEZI</name>
<feature type="compositionally biased region" description="Low complexity" evidence="1">
    <location>
        <begin position="393"/>
        <end position="403"/>
    </location>
</feature>
<feature type="compositionally biased region" description="Polar residues" evidence="1">
    <location>
        <begin position="280"/>
        <end position="293"/>
    </location>
</feature>
<keyword evidence="4" id="KW-1185">Reference proteome</keyword>
<evidence type="ECO:0000256" key="1">
    <source>
        <dbReference type="SAM" id="MobiDB-lite"/>
    </source>
</evidence>
<organism evidence="3 4">
    <name type="scientific">Diaporthe vaccinii</name>
    <dbReference type="NCBI Taxonomy" id="105482"/>
    <lineage>
        <taxon>Eukaryota</taxon>
        <taxon>Fungi</taxon>
        <taxon>Dikarya</taxon>
        <taxon>Ascomycota</taxon>
        <taxon>Pezizomycotina</taxon>
        <taxon>Sordariomycetes</taxon>
        <taxon>Sordariomycetidae</taxon>
        <taxon>Diaporthales</taxon>
        <taxon>Diaporthaceae</taxon>
        <taxon>Diaporthe</taxon>
        <taxon>Diaporthe eres species complex</taxon>
    </lineage>
</organism>